<dbReference type="EMBL" id="KM216423">
    <property type="protein sequence ID" value="AIK69531.1"/>
    <property type="molecule type" value="Genomic_DNA"/>
</dbReference>
<evidence type="ECO:0000313" key="1">
    <source>
        <dbReference type="EMBL" id="AIK69531.1"/>
    </source>
</evidence>
<dbReference type="GeneID" id="22110130"/>
<proteinExistence type="predicted"/>
<evidence type="ECO:0000313" key="2">
    <source>
        <dbReference type="Proteomes" id="UP000202284"/>
    </source>
</evidence>
<reference evidence="1 2" key="1">
    <citation type="submission" date="2014-07" db="EMBL/GenBank/DDBJ databases">
        <authorList>
            <person name="Yuan W."/>
            <person name="Rao X."/>
        </authorList>
    </citation>
    <scope>NUCLEOTIDE SEQUENCE [LARGE SCALE GENOMIC DNA]</scope>
</reference>
<dbReference type="KEGG" id="vg:22110130"/>
<dbReference type="OrthoDB" id="18447at10239"/>
<dbReference type="Proteomes" id="UP000202284">
    <property type="component" value="Segment"/>
</dbReference>
<dbReference type="RefSeq" id="YP_009099421.1">
    <property type="nucleotide sequence ID" value="NC_025426.1"/>
</dbReference>
<gene>
    <name evidence="1" type="ORF">P108_0084</name>
</gene>
<keyword evidence="2" id="KW-1185">Reference proteome</keyword>
<accession>A0A076YLC3</accession>
<protein>
    <submittedName>
        <fullName evidence="1">Uncharacterized protein</fullName>
    </submittedName>
</protein>
<name>A0A076YLC3_9CAUD</name>
<sequence length="97" mass="11572">MKQRDFEFEEDFVLTYECEDCKHFEDWGHDEEPEECSECGSSDLINNTSHEDTECDMCKGYIDMWQDGYRYMGDNKAYLEKEDSGLICEDCYEKLDI</sequence>
<organism evidence="1 2">
    <name type="scientific">Staphylococcus phage P108</name>
    <dbReference type="NCBI Taxonomy" id="1526408"/>
    <lineage>
        <taxon>Viruses</taxon>
        <taxon>Duplodnaviria</taxon>
        <taxon>Heunggongvirae</taxon>
        <taxon>Uroviricota</taxon>
        <taxon>Caudoviricetes</taxon>
        <taxon>Herelleviridae</taxon>
        <taxon>Twortvirinae</taxon>
        <taxon>Kayvirus</taxon>
        <taxon>Kayvirus P108</taxon>
    </lineage>
</organism>